<reference evidence="10 11" key="1">
    <citation type="submission" date="2020-06" db="EMBL/GenBank/DDBJ databases">
        <authorList>
            <person name="Grouzdev D.S."/>
        </authorList>
    </citation>
    <scope>NUCLEOTIDE SEQUENCE [LARGE SCALE GENOMIC DNA]</scope>
    <source>
        <strain evidence="10 11">HO-A22</strain>
    </source>
</reference>
<feature type="transmembrane region" description="Helical" evidence="8">
    <location>
        <begin position="409"/>
        <end position="428"/>
    </location>
</feature>
<dbReference type="EMBL" id="JABWDU010000002">
    <property type="protein sequence ID" value="NVD38939.1"/>
    <property type="molecule type" value="Genomic_DNA"/>
</dbReference>
<dbReference type="Gene3D" id="3.30.70.1450">
    <property type="entry name" value="Regulator of K+ conductance, C-terminal domain"/>
    <property type="match status" value="1"/>
</dbReference>
<dbReference type="InterPro" id="IPR006037">
    <property type="entry name" value="RCK_C"/>
</dbReference>
<dbReference type="InterPro" id="IPR050144">
    <property type="entry name" value="AAE_transporter"/>
</dbReference>
<dbReference type="PROSITE" id="PS51202">
    <property type="entry name" value="RCK_C"/>
    <property type="match status" value="1"/>
</dbReference>
<evidence type="ECO:0000256" key="7">
    <source>
        <dbReference type="ARBA" id="ARBA00023136"/>
    </source>
</evidence>
<proteinExistence type="inferred from homology"/>
<sequence length="559" mass="58256">MIEQLFSILRAHPELALFLALGIGYAIGKITIAGVTIGAVTGCLLAGVLIGQTGAVLSNDVKQAFFLLFLFAIGYRTGPQFFQSLNADALPQIAVTVTLCVVALGVAIVLSIFFGFDLGTAAGVLAGGTTESATVGVAIDTFRKTAPTPEAASQFESAVATGFAVAYLVGVVSAILVQSQLAPRLFGRSLKDACAELEAELNITPHDNSNSARREIEARAFVVADTLVGLTVQEAEARVPENQKAYIEQIRRGSEIISPAPKERLQVGDIIAVAGLRGFLVEYSSRIGTEIDDRELLDIPVEVLDVVVTNKEVAGKRLWQLKQRPEARSVFLRGILRAGQPIPTFPGLTVRRGDVMSIAGARRHVEGAATLLGYADRETTATDMVFVGVFIFLGGLIGIPALKLGALEIGLGVAVGVLVAGLVAGWLRSVRRTFGFVPEATLWFFDSVGLCAFIACVGISAGPSFVTGLVQSGPALVIASALICVISHLAALALGRWVFRMNEGLLAGTCCGAGTSAPALAAVQEAAGSKVPTLGYGLGYAIGNVLLALWGAVLVTVLG</sequence>
<dbReference type="InterPro" id="IPR036721">
    <property type="entry name" value="RCK_C_sf"/>
</dbReference>
<dbReference type="InterPro" id="IPR006512">
    <property type="entry name" value="YidE_YbjL"/>
</dbReference>
<evidence type="ECO:0000256" key="8">
    <source>
        <dbReference type="SAM" id="Phobius"/>
    </source>
</evidence>
<accession>A0A7Y6UMG2</accession>
<dbReference type="GO" id="GO:0006813">
    <property type="term" value="P:potassium ion transport"/>
    <property type="evidence" value="ECO:0007669"/>
    <property type="project" value="InterPro"/>
</dbReference>
<dbReference type="GO" id="GO:0005886">
    <property type="term" value="C:plasma membrane"/>
    <property type="evidence" value="ECO:0007669"/>
    <property type="project" value="UniProtKB-SubCell"/>
</dbReference>
<dbReference type="SUPFAM" id="SSF116726">
    <property type="entry name" value="TrkA C-terminal domain-like"/>
    <property type="match status" value="2"/>
</dbReference>
<feature type="transmembrane region" description="Helical" evidence="8">
    <location>
        <begin position="61"/>
        <end position="78"/>
    </location>
</feature>
<evidence type="ECO:0000259" key="9">
    <source>
        <dbReference type="PROSITE" id="PS51202"/>
    </source>
</evidence>
<evidence type="ECO:0000256" key="1">
    <source>
        <dbReference type="ARBA" id="ARBA00004651"/>
    </source>
</evidence>
<evidence type="ECO:0000256" key="6">
    <source>
        <dbReference type="ARBA" id="ARBA00022989"/>
    </source>
</evidence>
<comment type="subcellular location">
    <subcellularLocation>
        <location evidence="1">Cell membrane</location>
        <topology evidence="1">Multi-pass membrane protein</topology>
    </subcellularLocation>
</comment>
<feature type="transmembrane region" description="Helical" evidence="8">
    <location>
        <begin position="384"/>
        <end position="403"/>
    </location>
</feature>
<protein>
    <submittedName>
        <fullName evidence="10">Aspartate-alanine antiporter</fullName>
    </submittedName>
</protein>
<dbReference type="RefSeq" id="WP_176352544.1">
    <property type="nucleotide sequence ID" value="NZ_JABWDU010000002.1"/>
</dbReference>
<evidence type="ECO:0000313" key="10">
    <source>
        <dbReference type="EMBL" id="NVD38939.1"/>
    </source>
</evidence>
<feature type="transmembrane region" description="Helical" evidence="8">
    <location>
        <begin position="90"/>
        <end position="116"/>
    </location>
</feature>
<gene>
    <name evidence="10" type="ORF">HT585_08735</name>
</gene>
<feature type="transmembrane region" description="Helical" evidence="8">
    <location>
        <begin position="505"/>
        <end position="523"/>
    </location>
</feature>
<keyword evidence="6 8" id="KW-1133">Transmembrane helix</keyword>
<dbReference type="AlphaFoldDB" id="A0A7Y6UMG2"/>
<keyword evidence="5 8" id="KW-0812">Transmembrane</keyword>
<feature type="transmembrane region" description="Helical" evidence="8">
    <location>
        <begin position="440"/>
        <end position="461"/>
    </location>
</feature>
<dbReference type="PANTHER" id="PTHR30445:SF9">
    <property type="match status" value="1"/>
</dbReference>
<comment type="similarity">
    <text evidence="2">Belongs to the AAE transporter (TC 2.A.81) family.</text>
</comment>
<evidence type="ECO:0000256" key="3">
    <source>
        <dbReference type="ARBA" id="ARBA00022448"/>
    </source>
</evidence>
<organism evidence="10 11">
    <name type="scientific">Ensifer oleiphilus</name>
    <dbReference type="NCBI Taxonomy" id="2742698"/>
    <lineage>
        <taxon>Bacteria</taxon>
        <taxon>Pseudomonadati</taxon>
        <taxon>Pseudomonadota</taxon>
        <taxon>Alphaproteobacteria</taxon>
        <taxon>Hyphomicrobiales</taxon>
        <taxon>Rhizobiaceae</taxon>
        <taxon>Sinorhizobium/Ensifer group</taxon>
        <taxon>Ensifer</taxon>
    </lineage>
</organism>
<evidence type="ECO:0000256" key="4">
    <source>
        <dbReference type="ARBA" id="ARBA00022475"/>
    </source>
</evidence>
<feature type="domain" description="RCK C-terminal" evidence="9">
    <location>
        <begin position="206"/>
        <end position="290"/>
    </location>
</feature>
<dbReference type="NCBIfam" id="TIGR01625">
    <property type="entry name" value="YidE_YbjL_dupl"/>
    <property type="match status" value="1"/>
</dbReference>
<dbReference type="PANTHER" id="PTHR30445">
    <property type="entry name" value="K(+)_H(+) ANTIPORTER SUBUNIT KHTT"/>
    <property type="match status" value="1"/>
</dbReference>
<feature type="transmembrane region" description="Helical" evidence="8">
    <location>
        <begin position="535"/>
        <end position="558"/>
    </location>
</feature>
<evidence type="ECO:0000256" key="2">
    <source>
        <dbReference type="ARBA" id="ARBA00009854"/>
    </source>
</evidence>
<feature type="transmembrane region" description="Helical" evidence="8">
    <location>
        <begin position="158"/>
        <end position="177"/>
    </location>
</feature>
<evidence type="ECO:0000256" key="5">
    <source>
        <dbReference type="ARBA" id="ARBA00022692"/>
    </source>
</evidence>
<keyword evidence="4" id="KW-1003">Cell membrane</keyword>
<comment type="caution">
    <text evidence="10">The sequence shown here is derived from an EMBL/GenBank/DDBJ whole genome shotgun (WGS) entry which is preliminary data.</text>
</comment>
<dbReference type="Proteomes" id="UP000520198">
    <property type="component" value="Unassembled WGS sequence"/>
</dbReference>
<feature type="transmembrane region" description="Helical" evidence="8">
    <location>
        <begin position="16"/>
        <end position="49"/>
    </location>
</feature>
<keyword evidence="11" id="KW-1185">Reference proteome</keyword>
<dbReference type="Pfam" id="PF06826">
    <property type="entry name" value="Asp-Al_Ex"/>
    <property type="match status" value="2"/>
</dbReference>
<feature type="transmembrane region" description="Helical" evidence="8">
    <location>
        <begin position="473"/>
        <end position="493"/>
    </location>
</feature>
<evidence type="ECO:0000313" key="11">
    <source>
        <dbReference type="Proteomes" id="UP000520198"/>
    </source>
</evidence>
<keyword evidence="3" id="KW-0813">Transport</keyword>
<dbReference type="GO" id="GO:0008324">
    <property type="term" value="F:monoatomic cation transmembrane transporter activity"/>
    <property type="evidence" value="ECO:0007669"/>
    <property type="project" value="InterPro"/>
</dbReference>
<keyword evidence="7 8" id="KW-0472">Membrane</keyword>
<name>A0A7Y6UMG2_9HYPH</name>